<dbReference type="OrthoDB" id="2985014at2759"/>
<keyword evidence="2" id="KW-0813">Transport</keyword>
<evidence type="ECO:0000256" key="1">
    <source>
        <dbReference type="ARBA" id="ARBA00004141"/>
    </source>
</evidence>
<feature type="transmembrane region" description="Helical" evidence="7">
    <location>
        <begin position="302"/>
        <end position="321"/>
    </location>
</feature>
<evidence type="ECO:0000256" key="2">
    <source>
        <dbReference type="ARBA" id="ARBA00022448"/>
    </source>
</evidence>
<evidence type="ECO:0000256" key="3">
    <source>
        <dbReference type="ARBA" id="ARBA00022692"/>
    </source>
</evidence>
<evidence type="ECO:0000256" key="4">
    <source>
        <dbReference type="ARBA" id="ARBA00022989"/>
    </source>
</evidence>
<reference evidence="8 9" key="1">
    <citation type="submission" date="2014-02" db="EMBL/GenBank/DDBJ databases">
        <title>The genome sequence of Colletotrichum simmondsii CBS122122.</title>
        <authorList>
            <person name="Baroncelli R."/>
            <person name="Thon M.R."/>
        </authorList>
    </citation>
    <scope>NUCLEOTIDE SEQUENCE [LARGE SCALE GENOMIC DNA]</scope>
    <source>
        <strain evidence="8 9">CBS122122</strain>
    </source>
</reference>
<dbReference type="InterPro" id="IPR011701">
    <property type="entry name" value="MFS"/>
</dbReference>
<dbReference type="SUPFAM" id="SSF103473">
    <property type="entry name" value="MFS general substrate transporter"/>
    <property type="match status" value="1"/>
</dbReference>
<evidence type="ECO:0000313" key="9">
    <source>
        <dbReference type="Proteomes" id="UP000070328"/>
    </source>
</evidence>
<dbReference type="PANTHER" id="PTHR43791:SF91">
    <property type="entry name" value="MAJOR FACILITATOR SUPERFAMILY (MFS) PROFILE DOMAIN-CONTAINING PROTEIN-RELATED"/>
    <property type="match status" value="1"/>
</dbReference>
<comment type="subcellular location">
    <subcellularLocation>
        <location evidence="1">Membrane</location>
        <topology evidence="1">Multi-pass membrane protein</topology>
    </subcellularLocation>
</comment>
<feature type="transmembrane region" description="Helical" evidence="7">
    <location>
        <begin position="330"/>
        <end position="349"/>
    </location>
</feature>
<proteinExistence type="predicted"/>
<keyword evidence="4 7" id="KW-1133">Transmembrane helix</keyword>
<evidence type="ECO:0008006" key="10">
    <source>
        <dbReference type="Google" id="ProtNLM"/>
    </source>
</evidence>
<gene>
    <name evidence="8" type="ORF">CSIM01_03511</name>
</gene>
<dbReference type="AlphaFoldDB" id="A0A135RYW5"/>
<dbReference type="Pfam" id="PF07690">
    <property type="entry name" value="MFS_1"/>
    <property type="match status" value="1"/>
</dbReference>
<dbReference type="PANTHER" id="PTHR43791">
    <property type="entry name" value="PERMEASE-RELATED"/>
    <property type="match status" value="1"/>
</dbReference>
<dbReference type="Proteomes" id="UP000070328">
    <property type="component" value="Unassembled WGS sequence"/>
</dbReference>
<keyword evidence="3 7" id="KW-0812">Transmembrane</keyword>
<evidence type="ECO:0000256" key="6">
    <source>
        <dbReference type="SAM" id="MobiDB-lite"/>
    </source>
</evidence>
<protein>
    <recommendedName>
        <fullName evidence="10">Pantothenate transporter</fullName>
    </recommendedName>
</protein>
<dbReference type="GO" id="GO:0016020">
    <property type="term" value="C:membrane"/>
    <property type="evidence" value="ECO:0007669"/>
    <property type="project" value="UniProtKB-SubCell"/>
</dbReference>
<sequence>MADTKDIPTRTNSLSGGGGASKDGLTFARRGEQIDESTSGDVSGFDAERMRARSLLTADEERKLMRRVDLRIMTICSLLFLMKNIDSDNISNARIMNKGTPRNIMTQLNMTSDEYNLLTVLYYVPYIVLEAPSNLLLKRLRPSAWQSRIMISWGIALLCHVPVTNKGGIYATRFLLGAFEAGMFPGVILQMTYWYRPDEMSIRLLYFCTAVYFLLPDFPPTAKWLTEKEKAFIQARLPPNAPRAEEMNFNFSEIVDSLKDRRLWLFTLIWATFTVGTSGVRFYQPTVIANLGFTTIARAQLLNLPISLLSIFVIGVTGFFADKGTVPRPLYPLGVFAVVIACYGVLVAYPSNGAVYAATLVGNAFTSAFFPLMWPWRVQTTSRATGSAFSIGFVNSYGQIGGAIGPQIFRSKYAPRYQTSFAAAMALVGCCAIVTLITWWATRKTESDTRHLKRARVRAERDGLAVLNDVVDQDLNKKRPDDEESA</sequence>
<name>A0A135RYW5_9PEZI</name>
<feature type="transmembrane region" description="Helical" evidence="7">
    <location>
        <begin position="263"/>
        <end position="282"/>
    </location>
</feature>
<dbReference type="Gene3D" id="1.20.1250.20">
    <property type="entry name" value="MFS general substrate transporter like domains"/>
    <property type="match status" value="2"/>
</dbReference>
<evidence type="ECO:0000256" key="7">
    <source>
        <dbReference type="SAM" id="Phobius"/>
    </source>
</evidence>
<evidence type="ECO:0000313" key="8">
    <source>
        <dbReference type="EMBL" id="KXH28861.1"/>
    </source>
</evidence>
<accession>A0A135RYW5</accession>
<feature type="transmembrane region" description="Helical" evidence="7">
    <location>
        <begin position="421"/>
        <end position="441"/>
    </location>
</feature>
<evidence type="ECO:0000256" key="5">
    <source>
        <dbReference type="ARBA" id="ARBA00023136"/>
    </source>
</evidence>
<feature type="transmembrane region" description="Helical" evidence="7">
    <location>
        <begin position="355"/>
        <end position="376"/>
    </location>
</feature>
<feature type="region of interest" description="Disordered" evidence="6">
    <location>
        <begin position="1"/>
        <end position="43"/>
    </location>
</feature>
<dbReference type="GO" id="GO:0022857">
    <property type="term" value="F:transmembrane transporter activity"/>
    <property type="evidence" value="ECO:0007669"/>
    <property type="project" value="InterPro"/>
</dbReference>
<keyword evidence="5 7" id="KW-0472">Membrane</keyword>
<organism evidence="8 9">
    <name type="scientific">Colletotrichum simmondsii</name>
    <dbReference type="NCBI Taxonomy" id="703756"/>
    <lineage>
        <taxon>Eukaryota</taxon>
        <taxon>Fungi</taxon>
        <taxon>Dikarya</taxon>
        <taxon>Ascomycota</taxon>
        <taxon>Pezizomycotina</taxon>
        <taxon>Sordariomycetes</taxon>
        <taxon>Hypocreomycetidae</taxon>
        <taxon>Glomerellales</taxon>
        <taxon>Glomerellaceae</taxon>
        <taxon>Colletotrichum</taxon>
        <taxon>Colletotrichum acutatum species complex</taxon>
    </lineage>
</organism>
<dbReference type="EMBL" id="JFBX01000761">
    <property type="protein sequence ID" value="KXH28861.1"/>
    <property type="molecule type" value="Genomic_DNA"/>
</dbReference>
<dbReference type="InterPro" id="IPR036259">
    <property type="entry name" value="MFS_trans_sf"/>
</dbReference>
<comment type="caution">
    <text evidence="8">The sequence shown here is derived from an EMBL/GenBank/DDBJ whole genome shotgun (WGS) entry which is preliminary data.</text>
</comment>
<keyword evidence="9" id="KW-1185">Reference proteome</keyword>
<feature type="transmembrane region" description="Helical" evidence="7">
    <location>
        <begin position="174"/>
        <end position="195"/>
    </location>
</feature>